<organism evidence="5">
    <name type="scientific">hydrothermal vent metagenome</name>
    <dbReference type="NCBI Taxonomy" id="652676"/>
    <lineage>
        <taxon>unclassified sequences</taxon>
        <taxon>metagenomes</taxon>
        <taxon>ecological metagenomes</taxon>
    </lineage>
</organism>
<reference evidence="5" key="1">
    <citation type="submission" date="2018-06" db="EMBL/GenBank/DDBJ databases">
        <authorList>
            <person name="Zhirakovskaya E."/>
        </authorList>
    </citation>
    <scope>NUCLEOTIDE SEQUENCE</scope>
</reference>
<sequence>MPSNAQWHATSDYAKELFVTPDHLNRIVKLLTGKTTKEFIQSRISVEAKRMFYLSNLSIKEIGYKLGFSEPANFSAFFKKCTGKSPSTFKKKQ</sequence>
<dbReference type="SUPFAM" id="SSF46689">
    <property type="entry name" value="Homeodomain-like"/>
    <property type="match status" value="1"/>
</dbReference>
<dbReference type="PROSITE" id="PS01124">
    <property type="entry name" value="HTH_ARAC_FAMILY_2"/>
    <property type="match status" value="1"/>
</dbReference>
<accession>A0A3B1CNX5</accession>
<evidence type="ECO:0000259" key="4">
    <source>
        <dbReference type="PROSITE" id="PS01124"/>
    </source>
</evidence>
<dbReference type="PRINTS" id="PR00032">
    <property type="entry name" value="HTHARAC"/>
</dbReference>
<evidence type="ECO:0000256" key="2">
    <source>
        <dbReference type="ARBA" id="ARBA00023125"/>
    </source>
</evidence>
<proteinExistence type="predicted"/>
<dbReference type="PANTHER" id="PTHR43280:SF32">
    <property type="entry name" value="TRANSCRIPTIONAL REGULATORY PROTEIN"/>
    <property type="match status" value="1"/>
</dbReference>
<protein>
    <submittedName>
        <fullName evidence="5">Transcriptional regulator, AraC family</fullName>
    </submittedName>
</protein>
<keyword evidence="1" id="KW-0805">Transcription regulation</keyword>
<keyword evidence="2" id="KW-0238">DNA-binding</keyword>
<dbReference type="AlphaFoldDB" id="A0A3B1CNX5"/>
<dbReference type="SMART" id="SM00342">
    <property type="entry name" value="HTH_ARAC"/>
    <property type="match status" value="1"/>
</dbReference>
<dbReference type="Pfam" id="PF12833">
    <property type="entry name" value="HTH_18"/>
    <property type="match status" value="1"/>
</dbReference>
<evidence type="ECO:0000256" key="3">
    <source>
        <dbReference type="ARBA" id="ARBA00023163"/>
    </source>
</evidence>
<evidence type="ECO:0000313" key="5">
    <source>
        <dbReference type="EMBL" id="VAX18427.1"/>
    </source>
</evidence>
<name>A0A3B1CNX5_9ZZZZ</name>
<evidence type="ECO:0000256" key="1">
    <source>
        <dbReference type="ARBA" id="ARBA00023015"/>
    </source>
</evidence>
<dbReference type="InterPro" id="IPR018060">
    <property type="entry name" value="HTH_AraC"/>
</dbReference>
<keyword evidence="3" id="KW-0804">Transcription</keyword>
<dbReference type="PANTHER" id="PTHR43280">
    <property type="entry name" value="ARAC-FAMILY TRANSCRIPTIONAL REGULATOR"/>
    <property type="match status" value="1"/>
</dbReference>
<dbReference type="InterPro" id="IPR009057">
    <property type="entry name" value="Homeodomain-like_sf"/>
</dbReference>
<dbReference type="Gene3D" id="1.10.10.60">
    <property type="entry name" value="Homeodomain-like"/>
    <property type="match status" value="1"/>
</dbReference>
<dbReference type="GO" id="GO:0043565">
    <property type="term" value="F:sequence-specific DNA binding"/>
    <property type="evidence" value="ECO:0007669"/>
    <property type="project" value="InterPro"/>
</dbReference>
<gene>
    <name evidence="5" type="ORF">MNBD_IGNAVI01-2636</name>
</gene>
<dbReference type="InterPro" id="IPR020449">
    <property type="entry name" value="Tscrpt_reg_AraC-type_HTH"/>
</dbReference>
<feature type="domain" description="HTH araC/xylS-type" evidence="4">
    <location>
        <begin position="1"/>
        <end position="92"/>
    </location>
</feature>
<dbReference type="GO" id="GO:0003700">
    <property type="term" value="F:DNA-binding transcription factor activity"/>
    <property type="evidence" value="ECO:0007669"/>
    <property type="project" value="InterPro"/>
</dbReference>
<dbReference type="EMBL" id="UOGD01000102">
    <property type="protein sequence ID" value="VAX18427.1"/>
    <property type="molecule type" value="Genomic_DNA"/>
</dbReference>